<dbReference type="EMBL" id="SMFX01000001">
    <property type="protein sequence ID" value="TCK18859.1"/>
    <property type="molecule type" value="Genomic_DNA"/>
</dbReference>
<dbReference type="InterPro" id="IPR036328">
    <property type="entry name" value="MliC_sf"/>
</dbReference>
<gene>
    <name evidence="1" type="ORF">DFR30_2144</name>
</gene>
<evidence type="ECO:0000313" key="1">
    <source>
        <dbReference type="EMBL" id="TCK18859.1"/>
    </source>
</evidence>
<reference evidence="1 2" key="1">
    <citation type="submission" date="2019-03" db="EMBL/GenBank/DDBJ databases">
        <title>Genomic Encyclopedia of Type Strains, Phase IV (KMG-IV): sequencing the most valuable type-strain genomes for metagenomic binning, comparative biology and taxonomic classification.</title>
        <authorList>
            <person name="Goeker M."/>
        </authorList>
    </citation>
    <scope>NUCLEOTIDE SEQUENCE [LARGE SCALE GENOMIC DNA]</scope>
    <source>
        <strain evidence="1 2">DSM 19610</strain>
    </source>
</reference>
<name>A0A4R1HHI1_9GAMM</name>
<evidence type="ECO:0000313" key="2">
    <source>
        <dbReference type="Proteomes" id="UP000295707"/>
    </source>
</evidence>
<dbReference type="OrthoDB" id="5348860at2"/>
<dbReference type="RefSeq" id="WP_132973026.1">
    <property type="nucleotide sequence ID" value="NZ_SMFX01000001.1"/>
</dbReference>
<dbReference type="AlphaFoldDB" id="A0A4R1HHI1"/>
<dbReference type="Gene3D" id="2.40.128.200">
    <property type="match status" value="1"/>
</dbReference>
<comment type="caution">
    <text evidence="1">The sequence shown here is derived from an EMBL/GenBank/DDBJ whole genome shotgun (WGS) entry which is preliminary data.</text>
</comment>
<accession>A0A4R1HHI1</accession>
<dbReference type="Proteomes" id="UP000295707">
    <property type="component" value="Unassembled WGS sequence"/>
</dbReference>
<dbReference type="SUPFAM" id="SSF141488">
    <property type="entry name" value="YdhA-like"/>
    <property type="match status" value="1"/>
</dbReference>
<protein>
    <submittedName>
        <fullName evidence="1">Putative membrane protein</fullName>
    </submittedName>
</protein>
<sequence>MSFTPAFMTSRGRFYCRAGHITITHALILLLLAGCARHPVLEPLGEPKLTAARTWAWECESNFAFVAREEGNAMWLFLPDHAVQLRRVDDNSGPRYQSKEILFRHKNGQARLELAGTRYEHCRNNPLRAAREHARLNGIDFRATGNAPDWILEIKLDGDMQLVTGPDKTAYHFVTPEPLVIESEHKTLYSARNKHHQVVVELTGTPCHDATIGEMYEVSVNISLDDRKLKGCGGALH</sequence>
<proteinExistence type="predicted"/>
<keyword evidence="2" id="KW-1185">Reference proteome</keyword>
<organism evidence="1 2">
    <name type="scientific">Thiogranum longum</name>
    <dbReference type="NCBI Taxonomy" id="1537524"/>
    <lineage>
        <taxon>Bacteria</taxon>
        <taxon>Pseudomonadati</taxon>
        <taxon>Pseudomonadota</taxon>
        <taxon>Gammaproteobacteria</taxon>
        <taxon>Chromatiales</taxon>
        <taxon>Ectothiorhodospiraceae</taxon>
        <taxon>Thiogranum</taxon>
    </lineage>
</organism>